<dbReference type="InterPro" id="IPR013786">
    <property type="entry name" value="AcylCoA_DH/ox_N"/>
</dbReference>
<dbReference type="Proteomes" id="UP000000657">
    <property type="component" value="Chromosome"/>
</dbReference>
<evidence type="ECO:0000259" key="7">
    <source>
        <dbReference type="Pfam" id="PF02771"/>
    </source>
</evidence>
<dbReference type="PANTHER" id="PTHR43884:SF20">
    <property type="entry name" value="ACYL-COA DEHYDROGENASE FADE28"/>
    <property type="match status" value="1"/>
</dbReference>
<evidence type="ECO:0000256" key="2">
    <source>
        <dbReference type="ARBA" id="ARBA00009347"/>
    </source>
</evidence>
<dbReference type="GO" id="GO:0050660">
    <property type="term" value="F:flavin adenine dinucleotide binding"/>
    <property type="evidence" value="ECO:0007669"/>
    <property type="project" value="InterPro"/>
</dbReference>
<dbReference type="InterPro" id="IPR036250">
    <property type="entry name" value="AcylCo_DH-like_C"/>
</dbReference>
<sequence length="391" mass="39475">MSTEVTTSSENTTSTELDELRSAVRDFMSAKADERAVRAAIDSERGYDDKVWAQMAEQLGLQSLALPTEHGGDGYGLVELTVVLEEMGRALLPSPFLSSVVLAGTALVAAGGDEAARILPGIAAGTTTATLAPPSVDGGWSLGGRGAGDALAVTASAGTASADSGAVTLDGTAPLVLDGAGADVLLVVAGGPAGPGLYAVDADAAGLTRTPLPVLDLTRRIAKVTFAATPARLVGAAGGAAAVLDRVLDVATTALAAEQVGAARACLEASTTYAKDRVQFGRQIGSFQAVKHKAADMLTRVQVADAAAREAARAVDGLADAPDAGVAAAVAHAVCSEAFLAVATENIQVHGGIGFTWEHAAHLYYRRAKASQLLFGGPAVYYERLLAKAGV</sequence>
<feature type="domain" description="Acyl-CoA dehydrogenase/oxidase C-terminal" evidence="6">
    <location>
        <begin position="241"/>
        <end position="377"/>
    </location>
</feature>
<dbReference type="Gene3D" id="1.20.140.10">
    <property type="entry name" value="Butyryl-CoA Dehydrogenase, subunit A, domain 3"/>
    <property type="match status" value="1"/>
</dbReference>
<feature type="domain" description="Acyl-CoA dehydrogenase/oxidase N-terminal" evidence="7">
    <location>
        <begin position="15"/>
        <end position="125"/>
    </location>
</feature>
<organism evidence="8 9">
    <name type="scientific">Frankia alni (strain DSM 45986 / CECT 9034 / ACN14a)</name>
    <dbReference type="NCBI Taxonomy" id="326424"/>
    <lineage>
        <taxon>Bacteria</taxon>
        <taxon>Bacillati</taxon>
        <taxon>Actinomycetota</taxon>
        <taxon>Actinomycetes</taxon>
        <taxon>Frankiales</taxon>
        <taxon>Frankiaceae</taxon>
        <taxon>Frankia</taxon>
    </lineage>
</organism>
<dbReference type="PANTHER" id="PTHR43884">
    <property type="entry name" value="ACYL-COA DEHYDROGENASE"/>
    <property type="match status" value="1"/>
</dbReference>
<keyword evidence="5 8" id="KW-0560">Oxidoreductase</keyword>
<dbReference type="STRING" id="326424.FRAAL3513"/>
<reference evidence="8 9" key="1">
    <citation type="journal article" date="2007" name="Genome Res.">
        <title>Genome characteristics of facultatively symbiotic Frankia sp. strains reflect host range and host plant biogeography.</title>
        <authorList>
            <person name="Normand P."/>
            <person name="Lapierre P."/>
            <person name="Tisa L.S."/>
            <person name="Gogarten J.P."/>
            <person name="Alloisio N."/>
            <person name="Bagnarol E."/>
            <person name="Bassi C.A."/>
            <person name="Berry A.M."/>
            <person name="Bickhart D.M."/>
            <person name="Choisne N."/>
            <person name="Couloux A."/>
            <person name="Cournoyer B."/>
            <person name="Cruveiller S."/>
            <person name="Daubin V."/>
            <person name="Demange N."/>
            <person name="Francino M.P."/>
            <person name="Goltsman E."/>
            <person name="Huang Y."/>
            <person name="Kopp O.R."/>
            <person name="Labarre L."/>
            <person name="Lapidus A."/>
            <person name="Lavire C."/>
            <person name="Marechal J."/>
            <person name="Martinez M."/>
            <person name="Mastronunzio J.E."/>
            <person name="Mullin B.C."/>
            <person name="Niemann J."/>
            <person name="Pujic P."/>
            <person name="Rawnsley T."/>
            <person name="Rouy Z."/>
            <person name="Schenowitz C."/>
            <person name="Sellstedt A."/>
            <person name="Tavares F."/>
            <person name="Tomkins J.P."/>
            <person name="Vallenet D."/>
            <person name="Valverde C."/>
            <person name="Wall L.G."/>
            <person name="Wang Y."/>
            <person name="Medigue C."/>
            <person name="Benson D.R."/>
        </authorList>
    </citation>
    <scope>NUCLEOTIDE SEQUENCE [LARGE SCALE GENOMIC DNA]</scope>
    <source>
        <strain evidence="9">DSM 45986 / CECT 9034 / ACN14a</strain>
    </source>
</reference>
<comment type="similarity">
    <text evidence="2">Belongs to the acyl-CoA dehydrogenase family.</text>
</comment>
<dbReference type="GO" id="GO:0003995">
    <property type="term" value="F:acyl-CoA dehydrogenase activity"/>
    <property type="evidence" value="ECO:0007669"/>
    <property type="project" value="TreeGrafter"/>
</dbReference>
<keyword evidence="9" id="KW-1185">Reference proteome</keyword>
<evidence type="ECO:0000256" key="3">
    <source>
        <dbReference type="ARBA" id="ARBA00022630"/>
    </source>
</evidence>
<dbReference type="SUPFAM" id="SSF56645">
    <property type="entry name" value="Acyl-CoA dehydrogenase NM domain-like"/>
    <property type="match status" value="1"/>
</dbReference>
<dbReference type="AlphaFoldDB" id="Q0RK04"/>
<accession>Q0RK04</accession>
<dbReference type="Pfam" id="PF00441">
    <property type="entry name" value="Acyl-CoA_dh_1"/>
    <property type="match status" value="1"/>
</dbReference>
<evidence type="ECO:0000313" key="9">
    <source>
        <dbReference type="Proteomes" id="UP000000657"/>
    </source>
</evidence>
<dbReference type="Pfam" id="PF02771">
    <property type="entry name" value="Acyl-CoA_dh_N"/>
    <property type="match status" value="1"/>
</dbReference>
<evidence type="ECO:0000256" key="5">
    <source>
        <dbReference type="ARBA" id="ARBA00023002"/>
    </source>
</evidence>
<evidence type="ECO:0000259" key="6">
    <source>
        <dbReference type="Pfam" id="PF00441"/>
    </source>
</evidence>
<protein>
    <submittedName>
        <fullName evidence="8">Acyl-CoA dehydrogenase</fullName>
        <ecNumber evidence="8">1.3.99.3</ecNumber>
    </submittedName>
</protein>
<dbReference type="eggNOG" id="COG1960">
    <property type="taxonomic scope" value="Bacteria"/>
</dbReference>
<name>Q0RK04_FRAAA</name>
<dbReference type="InterPro" id="IPR046373">
    <property type="entry name" value="Acyl-CoA_Oxase/DH_mid-dom_sf"/>
</dbReference>
<dbReference type="SUPFAM" id="SSF47203">
    <property type="entry name" value="Acyl-CoA dehydrogenase C-terminal domain-like"/>
    <property type="match status" value="1"/>
</dbReference>
<dbReference type="OrthoDB" id="8677713at2"/>
<dbReference type="Gene3D" id="2.40.110.10">
    <property type="entry name" value="Butyryl-CoA Dehydrogenase, subunit A, domain 2"/>
    <property type="match status" value="1"/>
</dbReference>
<evidence type="ECO:0000256" key="1">
    <source>
        <dbReference type="ARBA" id="ARBA00001974"/>
    </source>
</evidence>
<dbReference type="HOGENOM" id="CLU_018204_5_1_11"/>
<dbReference type="InterPro" id="IPR009100">
    <property type="entry name" value="AcylCoA_DH/oxidase_NM_dom_sf"/>
</dbReference>
<dbReference type="InterPro" id="IPR009075">
    <property type="entry name" value="AcylCo_DH/oxidase_C"/>
</dbReference>
<dbReference type="InterPro" id="IPR037069">
    <property type="entry name" value="AcylCoA_DH/ox_N_sf"/>
</dbReference>
<dbReference type="Gene3D" id="1.10.540.10">
    <property type="entry name" value="Acyl-CoA dehydrogenase/oxidase, N-terminal domain"/>
    <property type="match status" value="1"/>
</dbReference>
<proteinExistence type="inferred from homology"/>
<evidence type="ECO:0000256" key="4">
    <source>
        <dbReference type="ARBA" id="ARBA00022827"/>
    </source>
</evidence>
<dbReference type="EC" id="1.3.99.3" evidence="8"/>
<comment type="cofactor">
    <cofactor evidence="1">
        <name>FAD</name>
        <dbReference type="ChEBI" id="CHEBI:57692"/>
    </cofactor>
</comment>
<evidence type="ECO:0000313" key="8">
    <source>
        <dbReference type="EMBL" id="CAJ62156.1"/>
    </source>
</evidence>
<keyword evidence="3" id="KW-0285">Flavoprotein</keyword>
<dbReference type="RefSeq" id="WP_011604654.1">
    <property type="nucleotide sequence ID" value="NC_008278.1"/>
</dbReference>
<dbReference type="EMBL" id="CT573213">
    <property type="protein sequence ID" value="CAJ62156.1"/>
    <property type="molecule type" value="Genomic_DNA"/>
</dbReference>
<dbReference type="KEGG" id="fal:FRAAL3513"/>
<keyword evidence="4" id="KW-0274">FAD</keyword>
<gene>
    <name evidence="8" type="ordered locus">FRAAL3513</name>
</gene>